<organism evidence="3 5">
    <name type="scientific">Rhodococcus erythropolis</name>
    <name type="common">Arthrobacter picolinophilus</name>
    <dbReference type="NCBI Taxonomy" id="1833"/>
    <lineage>
        <taxon>Bacteria</taxon>
        <taxon>Bacillati</taxon>
        <taxon>Actinomycetota</taxon>
        <taxon>Actinomycetes</taxon>
        <taxon>Mycobacteriales</taxon>
        <taxon>Nocardiaceae</taxon>
        <taxon>Rhodococcus</taxon>
        <taxon>Rhodococcus erythropolis group</taxon>
    </lineage>
</organism>
<dbReference type="Proteomes" id="UP001230933">
    <property type="component" value="Chromosome"/>
</dbReference>
<reference evidence="4" key="2">
    <citation type="submission" date="2023-08" db="EMBL/GenBank/DDBJ databases">
        <title>Isolation and Characterization of Rhodococcus erythropolis MGMM8.</title>
        <authorList>
            <person name="Diabankana R.G.C."/>
            <person name="Afordoanyi D.M."/>
            <person name="Validov S.Z."/>
        </authorList>
    </citation>
    <scope>NUCLEOTIDE SEQUENCE</scope>
    <source>
        <strain evidence="4">MGMM8</strain>
    </source>
</reference>
<accession>A0A0E3VCB8</accession>
<dbReference type="InterPro" id="IPR043763">
    <property type="entry name" value="DUF5709"/>
</dbReference>
<protein>
    <submittedName>
        <fullName evidence="4">DUF5709 domain-containing protein</fullName>
    </submittedName>
</protein>
<dbReference type="AlphaFoldDB" id="A0A0E3VCB8"/>
<dbReference type="GeneID" id="57486940"/>
<reference evidence="3 5" key="1">
    <citation type="submission" date="2020-12" db="EMBL/GenBank/DDBJ databases">
        <title>Draft genome sequence of furan degrading bacterial strain FUR100.</title>
        <authorList>
            <person name="Woiski C."/>
        </authorList>
    </citation>
    <scope>NUCLEOTIDE SEQUENCE [LARGE SCALE GENOMIC DNA]</scope>
    <source>
        <strain evidence="3 5">FUR100</strain>
    </source>
</reference>
<feature type="compositionally biased region" description="Acidic residues" evidence="1">
    <location>
        <begin position="91"/>
        <end position="103"/>
    </location>
</feature>
<evidence type="ECO:0000256" key="1">
    <source>
        <dbReference type="SAM" id="MobiDB-lite"/>
    </source>
</evidence>
<name>A0A0E3VCB8_RHOER</name>
<evidence type="ECO:0000313" key="5">
    <source>
        <dbReference type="Proteomes" id="UP000627573"/>
    </source>
</evidence>
<evidence type="ECO:0000259" key="2">
    <source>
        <dbReference type="Pfam" id="PF18970"/>
    </source>
</evidence>
<sequence length="157" mass="16776">MSDTDDTGAAGNGDYSLDPDDQLQPEDTLIDRGVDDILDEGISPPERPLGLDAHGLTGSEESAGETLDERLAEEEPDPYASLGDPLKDPADADEFEREEEFPNGDEVGNRRVGRLVAEDEGRYEDEESELIAGDVGIDGGAASAEEAAMHLIEESDD</sequence>
<proteinExistence type="predicted"/>
<feature type="domain" description="DUF5709" evidence="2">
    <location>
        <begin position="106"/>
        <end position="154"/>
    </location>
</feature>
<dbReference type="OMA" id="RPWAVEH"/>
<dbReference type="RefSeq" id="WP_019748468.1">
    <property type="nucleotide sequence ID" value="NZ_BHXB01000001.1"/>
</dbReference>
<dbReference type="Pfam" id="PF18970">
    <property type="entry name" value="DUF5709"/>
    <property type="match status" value="1"/>
</dbReference>
<dbReference type="Proteomes" id="UP000627573">
    <property type="component" value="Unassembled WGS sequence"/>
</dbReference>
<keyword evidence="5" id="KW-1185">Reference proteome</keyword>
<feature type="region of interest" description="Disordered" evidence="1">
    <location>
        <begin position="1"/>
        <end position="112"/>
    </location>
</feature>
<dbReference type="EMBL" id="JAECSB010000097">
    <property type="protein sequence ID" value="MBH5147114.1"/>
    <property type="molecule type" value="Genomic_DNA"/>
</dbReference>
<evidence type="ECO:0000313" key="4">
    <source>
        <dbReference type="EMBL" id="WGV46958.1"/>
    </source>
</evidence>
<gene>
    <name evidence="3" type="ORF">I3517_31375</name>
    <name evidence="4" type="ORF">QIE55_15295</name>
</gene>
<dbReference type="EMBL" id="CP124545">
    <property type="protein sequence ID" value="WGV46958.1"/>
    <property type="molecule type" value="Genomic_DNA"/>
</dbReference>
<evidence type="ECO:0000313" key="3">
    <source>
        <dbReference type="EMBL" id="MBH5147114.1"/>
    </source>
</evidence>
<dbReference type="KEGG" id="reb:XU06_14540"/>